<gene>
    <name evidence="8" type="ORF">GPM918_LOCUS21361</name>
    <name evidence="9" type="ORF">SRO942_LOCUS21358</name>
</gene>
<reference evidence="8" key="1">
    <citation type="submission" date="2021-02" db="EMBL/GenBank/DDBJ databases">
        <authorList>
            <person name="Nowell W R."/>
        </authorList>
    </citation>
    <scope>NUCLEOTIDE SEQUENCE</scope>
</reference>
<keyword evidence="5" id="KW-0472">Membrane</keyword>
<feature type="coiled-coil region" evidence="3">
    <location>
        <begin position="111"/>
        <end position="149"/>
    </location>
</feature>
<evidence type="ECO:0000259" key="7">
    <source>
        <dbReference type="PROSITE" id="PS01248"/>
    </source>
</evidence>
<organism evidence="8 10">
    <name type="scientific">Didymodactylos carnosus</name>
    <dbReference type="NCBI Taxonomy" id="1234261"/>
    <lineage>
        <taxon>Eukaryota</taxon>
        <taxon>Metazoa</taxon>
        <taxon>Spiralia</taxon>
        <taxon>Gnathifera</taxon>
        <taxon>Rotifera</taxon>
        <taxon>Eurotatoria</taxon>
        <taxon>Bdelloidea</taxon>
        <taxon>Philodinida</taxon>
        <taxon>Philodinidae</taxon>
        <taxon>Didymodactylos</taxon>
    </lineage>
</organism>
<dbReference type="Proteomes" id="UP000663829">
    <property type="component" value="Unassembled WGS sequence"/>
</dbReference>
<keyword evidence="10" id="KW-1185">Reference proteome</keyword>
<dbReference type="PANTHER" id="PTHR16768:SF5">
    <property type="entry name" value="FI14214P"/>
    <property type="match status" value="1"/>
</dbReference>
<dbReference type="PROSITE" id="PS01248">
    <property type="entry name" value="EGF_LAM_1"/>
    <property type="match status" value="1"/>
</dbReference>
<dbReference type="Proteomes" id="UP000681722">
    <property type="component" value="Unassembled WGS sequence"/>
</dbReference>
<dbReference type="EMBL" id="CAJNOQ010006998">
    <property type="protein sequence ID" value="CAF1154573.1"/>
    <property type="molecule type" value="Genomic_DNA"/>
</dbReference>
<dbReference type="AlphaFoldDB" id="A0A814T382"/>
<dbReference type="CDD" id="cd00055">
    <property type="entry name" value="EGF_Lam"/>
    <property type="match status" value="1"/>
</dbReference>
<evidence type="ECO:0000256" key="2">
    <source>
        <dbReference type="ARBA" id="ARBA00023157"/>
    </source>
</evidence>
<accession>A0A814T382</accession>
<dbReference type="GO" id="GO:0005509">
    <property type="term" value="F:calcium ion binding"/>
    <property type="evidence" value="ECO:0007669"/>
    <property type="project" value="InterPro"/>
</dbReference>
<dbReference type="InterPro" id="IPR018097">
    <property type="entry name" value="EGF_Ca-bd_CS"/>
</dbReference>
<sequence>MYEQICYDTVKWDNSKEENNHSIIPYVPYPQFFRSEQQRYQIPYPDYSSEDERPLMKIASPKAHQNNHLSSSTTTNIQSNQKQELHRELAYRQKIGQLLPKKPELVSVFIRRQEQQKRKEKESERQRHKTKLEEALAKQRQKIDSVKLVLLFSPPSAPSSSDPCELCDQISEKFIQSYKKTARSNFGGGNSDWEEKKLKDYTKSETRLIEIMENSCTSTESKCTIFLEKYEEDIENWYNNNLTPLDEFFRWFCIDTAKVCCSDGTFGKNCRSCQYGDNHLICSGYGTCDGSGTRSGTGRCICDDLHSGTNCSNCKPGYTKTIDNDKNIICNDIDECKSTWFLSPCLLYECENDKGTYRCTGKPFYQKLSHLVTLLVLVTTALILMWKQLHTLVIVTCLITITLVVLFSKHIL</sequence>
<dbReference type="InterPro" id="IPR002049">
    <property type="entry name" value="LE_dom"/>
</dbReference>
<keyword evidence="1 3" id="KW-0175">Coiled coil</keyword>
<evidence type="ECO:0000256" key="3">
    <source>
        <dbReference type="SAM" id="Coils"/>
    </source>
</evidence>
<name>A0A814T382_9BILA</name>
<feature type="transmembrane region" description="Helical" evidence="5">
    <location>
        <begin position="368"/>
        <end position="386"/>
    </location>
</feature>
<evidence type="ECO:0000256" key="4">
    <source>
        <dbReference type="SAM" id="MobiDB-lite"/>
    </source>
</evidence>
<evidence type="ECO:0000313" key="8">
    <source>
        <dbReference type="EMBL" id="CAF1154573.1"/>
    </source>
</evidence>
<protein>
    <recommendedName>
        <fullName evidence="11">EGF-like domain-containing protein</fullName>
    </recommendedName>
</protein>
<dbReference type="EMBL" id="CAJOBC010006997">
    <property type="protein sequence ID" value="CAF3918009.1"/>
    <property type="molecule type" value="Genomic_DNA"/>
</dbReference>
<feature type="region of interest" description="Disordered" evidence="4">
    <location>
        <begin position="63"/>
        <end position="85"/>
    </location>
</feature>
<evidence type="ECO:0000313" key="10">
    <source>
        <dbReference type="Proteomes" id="UP000663829"/>
    </source>
</evidence>
<dbReference type="PROSITE" id="PS00022">
    <property type="entry name" value="EGF_1"/>
    <property type="match status" value="1"/>
</dbReference>
<dbReference type="PROSITE" id="PS01187">
    <property type="entry name" value="EGF_CA"/>
    <property type="match status" value="1"/>
</dbReference>
<keyword evidence="5" id="KW-1133">Transmembrane helix</keyword>
<comment type="caution">
    <text evidence="8">The sequence shown here is derived from an EMBL/GenBank/DDBJ whole genome shotgun (WGS) entry which is preliminary data.</text>
</comment>
<dbReference type="Pfam" id="PF06625">
    <property type="entry name" value="DUF1151"/>
    <property type="match status" value="1"/>
</dbReference>
<evidence type="ECO:0000259" key="6">
    <source>
        <dbReference type="PROSITE" id="PS00022"/>
    </source>
</evidence>
<dbReference type="PANTHER" id="PTHR16768">
    <property type="entry name" value="DOWN REGULATED IN RENAL CARCINOMA 1/TU3A"/>
    <property type="match status" value="1"/>
</dbReference>
<evidence type="ECO:0000313" key="9">
    <source>
        <dbReference type="EMBL" id="CAF3918009.1"/>
    </source>
</evidence>
<proteinExistence type="predicted"/>
<keyword evidence="2" id="KW-1015">Disulfide bond</keyword>
<dbReference type="OrthoDB" id="19903at2759"/>
<feature type="transmembrane region" description="Helical" evidence="5">
    <location>
        <begin position="392"/>
        <end position="408"/>
    </location>
</feature>
<feature type="domain" description="Laminin EGF-like" evidence="7">
    <location>
        <begin position="300"/>
        <end position="330"/>
    </location>
</feature>
<evidence type="ECO:0000256" key="1">
    <source>
        <dbReference type="ARBA" id="ARBA00023054"/>
    </source>
</evidence>
<evidence type="ECO:0000256" key="5">
    <source>
        <dbReference type="SAM" id="Phobius"/>
    </source>
</evidence>
<keyword evidence="5" id="KW-0812">Transmembrane</keyword>
<feature type="domain" description="EGF-like" evidence="6">
    <location>
        <begin position="300"/>
        <end position="311"/>
    </location>
</feature>
<dbReference type="InterPro" id="IPR000742">
    <property type="entry name" value="EGF"/>
</dbReference>
<dbReference type="InterPro" id="IPR009533">
    <property type="entry name" value="FAM107"/>
</dbReference>
<dbReference type="Gene3D" id="2.10.25.10">
    <property type="entry name" value="Laminin"/>
    <property type="match status" value="1"/>
</dbReference>
<evidence type="ECO:0008006" key="11">
    <source>
        <dbReference type="Google" id="ProtNLM"/>
    </source>
</evidence>